<dbReference type="NCBIfam" id="NF033441">
    <property type="entry name" value="BREX_BrxC"/>
    <property type="match status" value="1"/>
</dbReference>
<protein>
    <submittedName>
        <fullName evidence="2">BREX system P-loop protein BrxC</fullName>
    </submittedName>
</protein>
<dbReference type="InterPro" id="IPR047679">
    <property type="entry name" value="BREX_BrxC"/>
</dbReference>
<evidence type="ECO:0000313" key="3">
    <source>
        <dbReference type="Proteomes" id="UP001595453"/>
    </source>
</evidence>
<sequence>MLNREIFINDPVNSRLANNGVAKVKDDLSSGALDILEYELRTFVCEGKYAQGIDSILDNYLNVLEQNYPKDGSKGKANEQPGVWISGFFGSGKSHLAKMLRALWTNQTLNNGATARSIADLPEGIRTKFETLSQLAQKHGGVHAASGTLGSGADDKIRIALLAIIFKSVGLPEQYHLARFVIWLQSQGVLEQVQAFVEDKAPKKEGIDTWQKELKNLHVSPILADAVFQAIPGIAADLKEMREMLRAQYTIVKDVSNEEMVSAIVDAISRNGELPLTLVVLDEVQQYIGDSIEKAMAVQELTETCSGASALKAKLIFVGTGQSALSGTTNLQRLMGRFPVPVQLEDTDVDSVIRKVILAKKESAKPAIAELVDDNLGEIARHLRGSTIEYKKDDEQWMVPDYPLLPVRRRFWEKVLPALDKTGTGSQLRNQLRVVHEALKTNAHRPLGYVVPADFLYDQIATNLLQNGVIQKDIYETISRKRGGTEDEQLQSRLLALILLISKLPSEMEYGIYATVDTLSDLLLEDLTKDKHELRAKVPKMLAILEDEHLVMSRDTVQGNQFSLQTVESQAWYDEYRRQESDLRGNFQGLEILRAKEIQNYISRQTQQVSVLQGESKVSRQLKTFFADELPAEGQNRVSVLVPELPEKQFYELARRSDPDSATIFVFVPPIYRTELLKAILTFKAAETTLEVRGRPSTEAGREAMQAMETRRAEAERTRKKLLDEIFASIQVCLAGGQQIEGDSLVEQLKEAAELACTRLYHKFKMSDDSRWNKVYDAASKIGDANAVEKLGFSDSVEKHPVCIEIMRFIGVMKVGKEIIDNFEQAPFGWSKDTIEGALFAMLAAGVLKATIGQERPIDAKNLDRKALSQTKFRPEKVTLTTIQLIKVRGLIGALLGEGCATGEEATKFPIALQRLVQLAQQAGGDAPLPKSPNSPILSQLDMLNGNEQLQVVFEQHDNIRSLFESWQAQADKAQQRLKRWKKLDDAMKYCKGLSVMSQLDAEYQAIIANRSLLVDPCPVEPLITKATDALRLAIEAKRTAYDQEHRQGLSDLLDDENWCKLSSEEQDALLSERGLMFNSTVNVSSLEDIFDSLDRLSLQQWSDKTAALPGLFSQVLQAAITKLQPKTRYHRINKPVINSEQELSDWLAYVERELKAQLVHGPVVPN</sequence>
<dbReference type="RefSeq" id="WP_377127787.1">
    <property type="nucleotide sequence ID" value="NZ_JBHRSD010000039.1"/>
</dbReference>
<evidence type="ECO:0000313" key="2">
    <source>
        <dbReference type="EMBL" id="MFC3034464.1"/>
    </source>
</evidence>
<proteinExistence type="predicted"/>
<gene>
    <name evidence="2" type="primary">brxC</name>
    <name evidence="2" type="ORF">ACFOEE_18310</name>
</gene>
<reference evidence="3" key="1">
    <citation type="journal article" date="2019" name="Int. J. Syst. Evol. Microbiol.">
        <title>The Global Catalogue of Microorganisms (GCM) 10K type strain sequencing project: providing services to taxonomists for standard genome sequencing and annotation.</title>
        <authorList>
            <consortium name="The Broad Institute Genomics Platform"/>
            <consortium name="The Broad Institute Genome Sequencing Center for Infectious Disease"/>
            <person name="Wu L."/>
            <person name="Ma J."/>
        </authorList>
    </citation>
    <scope>NUCLEOTIDE SEQUENCE [LARGE SCALE GENOMIC DNA]</scope>
    <source>
        <strain evidence="3">KCTC 42730</strain>
    </source>
</reference>
<dbReference type="EMBL" id="JBHRSD010000039">
    <property type="protein sequence ID" value="MFC3034464.1"/>
    <property type="molecule type" value="Genomic_DNA"/>
</dbReference>
<accession>A0ABV7CP51</accession>
<dbReference type="Proteomes" id="UP001595453">
    <property type="component" value="Unassembled WGS sequence"/>
</dbReference>
<dbReference type="SUPFAM" id="SSF52540">
    <property type="entry name" value="P-loop containing nucleoside triphosphate hydrolases"/>
    <property type="match status" value="1"/>
</dbReference>
<keyword evidence="3" id="KW-1185">Reference proteome</keyword>
<feature type="region of interest" description="Disordered" evidence="1">
    <location>
        <begin position="694"/>
        <end position="713"/>
    </location>
</feature>
<comment type="caution">
    <text evidence="2">The sequence shown here is derived from an EMBL/GenBank/DDBJ whole genome shotgun (WGS) entry which is preliminary data.</text>
</comment>
<dbReference type="InterPro" id="IPR027417">
    <property type="entry name" value="P-loop_NTPase"/>
</dbReference>
<evidence type="ECO:0000256" key="1">
    <source>
        <dbReference type="SAM" id="MobiDB-lite"/>
    </source>
</evidence>
<organism evidence="2 3">
    <name type="scientific">Pseudoalteromonas fenneropenaei</name>
    <dbReference type="NCBI Taxonomy" id="1737459"/>
    <lineage>
        <taxon>Bacteria</taxon>
        <taxon>Pseudomonadati</taxon>
        <taxon>Pseudomonadota</taxon>
        <taxon>Gammaproteobacteria</taxon>
        <taxon>Alteromonadales</taxon>
        <taxon>Pseudoalteromonadaceae</taxon>
        <taxon>Pseudoalteromonas</taxon>
    </lineage>
</organism>
<name>A0ABV7CP51_9GAMM</name>